<dbReference type="Pfam" id="PF00383">
    <property type="entry name" value="dCMP_cyt_deam_1"/>
    <property type="match status" value="1"/>
</dbReference>
<sequence>GEIVGRGYHPKVGEPHAEIFALQDAGRRAGGSTLYVTLEPCTHHGRTPHAPRRFSPRASRVWWQPPGIRIRGLRPARRRSEPLASPSSSASSRRLQTS</sequence>
<dbReference type="GO" id="GO:0003824">
    <property type="term" value="F:catalytic activity"/>
    <property type="evidence" value="ECO:0007669"/>
    <property type="project" value="InterPro"/>
</dbReference>
<feature type="compositionally biased region" description="Low complexity" evidence="1">
    <location>
        <begin position="82"/>
        <end position="98"/>
    </location>
</feature>
<name>A0A937X802_9BACT</name>
<evidence type="ECO:0000256" key="1">
    <source>
        <dbReference type="SAM" id="MobiDB-lite"/>
    </source>
</evidence>
<evidence type="ECO:0000259" key="2">
    <source>
        <dbReference type="PROSITE" id="PS51747"/>
    </source>
</evidence>
<evidence type="ECO:0000313" key="3">
    <source>
        <dbReference type="EMBL" id="MBM3275834.1"/>
    </source>
</evidence>
<feature type="non-terminal residue" evidence="3">
    <location>
        <position position="1"/>
    </location>
</feature>
<comment type="caution">
    <text evidence="3">The sequence shown here is derived from an EMBL/GenBank/DDBJ whole genome shotgun (WGS) entry which is preliminary data.</text>
</comment>
<reference evidence="3 4" key="1">
    <citation type="submission" date="2019-03" db="EMBL/GenBank/DDBJ databases">
        <title>Lake Tanganyika Metagenome-Assembled Genomes (MAGs).</title>
        <authorList>
            <person name="Tran P."/>
        </authorList>
    </citation>
    <scope>NUCLEOTIDE SEQUENCE [LARGE SCALE GENOMIC DNA]</scope>
    <source>
        <strain evidence="3">K_DeepCast_65m_m2_236</strain>
    </source>
</reference>
<dbReference type="Gene3D" id="3.40.140.10">
    <property type="entry name" value="Cytidine Deaminase, domain 2"/>
    <property type="match status" value="1"/>
</dbReference>
<dbReference type="AlphaFoldDB" id="A0A937X802"/>
<dbReference type="Proteomes" id="UP000703893">
    <property type="component" value="Unassembled WGS sequence"/>
</dbReference>
<feature type="region of interest" description="Disordered" evidence="1">
    <location>
        <begin position="71"/>
        <end position="98"/>
    </location>
</feature>
<proteinExistence type="predicted"/>
<accession>A0A937X802</accession>
<organism evidence="3 4">
    <name type="scientific">Candidatus Tanganyikabacteria bacterium</name>
    <dbReference type="NCBI Taxonomy" id="2961651"/>
    <lineage>
        <taxon>Bacteria</taxon>
        <taxon>Bacillati</taxon>
        <taxon>Candidatus Sericytochromatia</taxon>
        <taxon>Candidatus Tanganyikabacteria</taxon>
    </lineage>
</organism>
<dbReference type="InterPro" id="IPR002125">
    <property type="entry name" value="CMP_dCMP_dom"/>
</dbReference>
<protein>
    <recommendedName>
        <fullName evidence="2">CMP/dCMP-type deaminase domain-containing protein</fullName>
    </recommendedName>
</protein>
<dbReference type="InterPro" id="IPR016193">
    <property type="entry name" value="Cytidine_deaminase-like"/>
</dbReference>
<feature type="domain" description="CMP/dCMP-type deaminase" evidence="2">
    <location>
        <begin position="1"/>
        <end position="81"/>
    </location>
</feature>
<dbReference type="EMBL" id="VGJX01000741">
    <property type="protein sequence ID" value="MBM3275834.1"/>
    <property type="molecule type" value="Genomic_DNA"/>
</dbReference>
<dbReference type="PROSITE" id="PS51747">
    <property type="entry name" value="CYT_DCMP_DEAMINASES_2"/>
    <property type="match status" value="1"/>
</dbReference>
<gene>
    <name evidence="3" type="ORF">FJZ00_11820</name>
</gene>
<evidence type="ECO:0000313" key="4">
    <source>
        <dbReference type="Proteomes" id="UP000703893"/>
    </source>
</evidence>
<dbReference type="SUPFAM" id="SSF53927">
    <property type="entry name" value="Cytidine deaminase-like"/>
    <property type="match status" value="1"/>
</dbReference>